<dbReference type="Pfam" id="PF01513">
    <property type="entry name" value="NAD_kinase"/>
    <property type="match status" value="1"/>
</dbReference>
<feature type="binding site" evidence="6">
    <location>
        <position position="166"/>
    </location>
    <ligand>
        <name>NAD(+)</name>
        <dbReference type="ChEBI" id="CHEBI:57540"/>
    </ligand>
</feature>
<feature type="binding site" evidence="6">
    <location>
        <begin position="62"/>
        <end position="63"/>
    </location>
    <ligand>
        <name>NAD(+)</name>
        <dbReference type="ChEBI" id="CHEBI:57540"/>
    </ligand>
</feature>
<organism evidence="7 8">
    <name type="scientific">Aquifex aeolicus</name>
    <dbReference type="NCBI Taxonomy" id="63363"/>
    <lineage>
        <taxon>Bacteria</taxon>
        <taxon>Pseudomonadati</taxon>
        <taxon>Aquificota</taxon>
        <taxon>Aquificia</taxon>
        <taxon>Aquificales</taxon>
        <taxon>Aquificaceae</taxon>
        <taxon>Aquifex</taxon>
    </lineage>
</organism>
<dbReference type="AlphaFoldDB" id="A0A9D1CG45"/>
<evidence type="ECO:0000256" key="5">
    <source>
        <dbReference type="ARBA" id="ARBA00047925"/>
    </source>
</evidence>
<keyword evidence="1 6" id="KW-0808">Transferase</keyword>
<dbReference type="InterPro" id="IPR016064">
    <property type="entry name" value="NAD/diacylglycerol_kinase_sf"/>
</dbReference>
<evidence type="ECO:0000313" key="8">
    <source>
        <dbReference type="Proteomes" id="UP000606463"/>
    </source>
</evidence>
<dbReference type="PANTHER" id="PTHR20275">
    <property type="entry name" value="NAD KINASE"/>
    <property type="match status" value="1"/>
</dbReference>
<dbReference type="HAMAP" id="MF_00361">
    <property type="entry name" value="NAD_kinase"/>
    <property type="match status" value="1"/>
</dbReference>
<dbReference type="InterPro" id="IPR017438">
    <property type="entry name" value="ATP-NAD_kinase_N"/>
</dbReference>
<dbReference type="Gene3D" id="3.40.50.10330">
    <property type="entry name" value="Probable inorganic polyphosphate/atp-NAD kinase, domain 1"/>
    <property type="match status" value="1"/>
</dbReference>
<keyword evidence="3 6" id="KW-0521">NADP</keyword>
<comment type="cofactor">
    <cofactor evidence="6">
        <name>a divalent metal cation</name>
        <dbReference type="ChEBI" id="CHEBI:60240"/>
    </cofactor>
</comment>
<dbReference type="GO" id="GO:0019674">
    <property type="term" value="P:NAD+ metabolic process"/>
    <property type="evidence" value="ECO:0007669"/>
    <property type="project" value="InterPro"/>
</dbReference>
<dbReference type="GO" id="GO:0006741">
    <property type="term" value="P:NADP+ biosynthetic process"/>
    <property type="evidence" value="ECO:0007669"/>
    <property type="project" value="UniProtKB-UniRule"/>
</dbReference>
<dbReference type="Proteomes" id="UP000606463">
    <property type="component" value="Unassembled WGS sequence"/>
</dbReference>
<dbReference type="EMBL" id="DQVE01000019">
    <property type="protein sequence ID" value="HIP98123.1"/>
    <property type="molecule type" value="Genomic_DNA"/>
</dbReference>
<comment type="similarity">
    <text evidence="6">Belongs to the NAD kinase family.</text>
</comment>
<protein>
    <recommendedName>
        <fullName evidence="6">NAD kinase</fullName>
        <ecNumber evidence="6">2.7.1.23</ecNumber>
    </recommendedName>
    <alternativeName>
        <fullName evidence="6">ATP-dependent NAD kinase</fullName>
    </alternativeName>
</protein>
<feature type="binding site" evidence="6">
    <location>
        <position position="236"/>
    </location>
    <ligand>
        <name>NAD(+)</name>
        <dbReference type="ChEBI" id="CHEBI:57540"/>
    </ligand>
</feature>
<dbReference type="Pfam" id="PF20143">
    <property type="entry name" value="NAD_kinase_C"/>
    <property type="match status" value="1"/>
</dbReference>
<reference evidence="7" key="1">
    <citation type="journal article" date="2020" name="ISME J.">
        <title>Gammaproteobacteria mediating utilization of methyl-, sulfur- and petroleum organic compounds in deep ocean hydrothermal plumes.</title>
        <authorList>
            <person name="Zhou Z."/>
            <person name="Liu Y."/>
            <person name="Pan J."/>
            <person name="Cron B.R."/>
            <person name="Toner B.M."/>
            <person name="Anantharaman K."/>
            <person name="Breier J.A."/>
            <person name="Dick G.J."/>
            <person name="Li M."/>
        </authorList>
    </citation>
    <scope>NUCLEOTIDE SEQUENCE</scope>
    <source>
        <strain evidence="7">SZUA-1501</strain>
    </source>
</reference>
<dbReference type="GO" id="GO:0005524">
    <property type="term" value="F:ATP binding"/>
    <property type="evidence" value="ECO:0007669"/>
    <property type="project" value="UniProtKB-KW"/>
</dbReference>
<evidence type="ECO:0000256" key="1">
    <source>
        <dbReference type="ARBA" id="ARBA00022679"/>
    </source>
</evidence>
<feature type="binding site" evidence="6">
    <location>
        <begin position="136"/>
        <end position="137"/>
    </location>
    <ligand>
        <name>NAD(+)</name>
        <dbReference type="ChEBI" id="CHEBI:57540"/>
    </ligand>
</feature>
<feature type="active site" description="Proton acceptor" evidence="6">
    <location>
        <position position="62"/>
    </location>
</feature>
<feature type="binding site" evidence="6">
    <location>
        <position position="147"/>
    </location>
    <ligand>
        <name>NAD(+)</name>
        <dbReference type="ChEBI" id="CHEBI:57540"/>
    </ligand>
</feature>
<dbReference type="Gene3D" id="2.60.200.30">
    <property type="entry name" value="Probable inorganic polyphosphate/atp-NAD kinase, domain 2"/>
    <property type="match status" value="1"/>
</dbReference>
<dbReference type="InterPro" id="IPR017437">
    <property type="entry name" value="ATP-NAD_kinase_PpnK-typ_C"/>
</dbReference>
<proteinExistence type="inferred from homology"/>
<keyword evidence="2 6" id="KW-0418">Kinase</keyword>
<evidence type="ECO:0000256" key="6">
    <source>
        <dbReference type="HAMAP-Rule" id="MF_00361"/>
    </source>
</evidence>
<sequence>MHSVYLYVKRSGEAINFARRVKEIVNREGFRVVSDQEELDFVEKIAPAEIKNCNLCVAIGGDGTFLAAAQRVAPLGVPIIGINLGRFGFLTEIETSEVNNLLPKALRGELPLQERMVLEVFLENDKGRKFIGYAINDIVISKSALARMIDISIDTSLGHLGTISGDGIIVSTPTGSTAYALAAGGPIVYPTLDAKILVPICPHTLTQRPLVVAGNVAIYLKLKTDYSQVYLTVDGQFGEEISVKDKVIVQKAPFKLKMVVHPYRSYFDLLRIKLKWGKR</sequence>
<dbReference type="GO" id="GO:0046872">
    <property type="term" value="F:metal ion binding"/>
    <property type="evidence" value="ECO:0007669"/>
    <property type="project" value="UniProtKB-UniRule"/>
</dbReference>
<dbReference type="GO" id="GO:0003951">
    <property type="term" value="F:NAD+ kinase activity"/>
    <property type="evidence" value="ECO:0007669"/>
    <property type="project" value="UniProtKB-UniRule"/>
</dbReference>
<dbReference type="EC" id="2.7.1.23" evidence="6"/>
<keyword evidence="4 6" id="KW-0520">NAD</keyword>
<evidence type="ECO:0000313" key="7">
    <source>
        <dbReference type="EMBL" id="HIP98123.1"/>
    </source>
</evidence>
<keyword evidence="6" id="KW-0963">Cytoplasm</keyword>
<dbReference type="SUPFAM" id="SSF111331">
    <property type="entry name" value="NAD kinase/diacylglycerol kinase-like"/>
    <property type="match status" value="1"/>
</dbReference>
<comment type="function">
    <text evidence="6">Involved in the regulation of the intracellular balance of NAD and NADP, and is a key enzyme in the biosynthesis of NADP. Catalyzes specifically the phosphorylation on 2'-hydroxyl of the adenosine moiety of NAD to yield NADP.</text>
</comment>
<dbReference type="GO" id="GO:0005737">
    <property type="term" value="C:cytoplasm"/>
    <property type="evidence" value="ECO:0007669"/>
    <property type="project" value="UniProtKB-SubCell"/>
</dbReference>
<keyword evidence="6" id="KW-0067">ATP-binding</keyword>
<dbReference type="InterPro" id="IPR002504">
    <property type="entry name" value="NADK"/>
</dbReference>
<dbReference type="PANTHER" id="PTHR20275:SF0">
    <property type="entry name" value="NAD KINASE"/>
    <property type="match status" value="1"/>
</dbReference>
<name>A0A9D1CG45_AQUAO</name>
<dbReference type="GO" id="GO:0051287">
    <property type="term" value="F:NAD binding"/>
    <property type="evidence" value="ECO:0007669"/>
    <property type="project" value="UniProtKB-ARBA"/>
</dbReference>
<comment type="subcellular location">
    <subcellularLocation>
        <location evidence="6">Cytoplasm</location>
    </subcellularLocation>
</comment>
<comment type="catalytic activity">
    <reaction evidence="5 6">
        <text>NAD(+) + ATP = ADP + NADP(+) + H(+)</text>
        <dbReference type="Rhea" id="RHEA:18629"/>
        <dbReference type="ChEBI" id="CHEBI:15378"/>
        <dbReference type="ChEBI" id="CHEBI:30616"/>
        <dbReference type="ChEBI" id="CHEBI:57540"/>
        <dbReference type="ChEBI" id="CHEBI:58349"/>
        <dbReference type="ChEBI" id="CHEBI:456216"/>
        <dbReference type="EC" id="2.7.1.23"/>
    </reaction>
</comment>
<evidence type="ECO:0000256" key="2">
    <source>
        <dbReference type="ARBA" id="ARBA00022777"/>
    </source>
</evidence>
<evidence type="ECO:0000256" key="3">
    <source>
        <dbReference type="ARBA" id="ARBA00022857"/>
    </source>
</evidence>
<keyword evidence="6" id="KW-0547">Nucleotide-binding</keyword>
<comment type="caution">
    <text evidence="6">Lacks conserved residue(s) required for the propagation of feature annotation.</text>
</comment>
<evidence type="ECO:0000256" key="4">
    <source>
        <dbReference type="ARBA" id="ARBA00023027"/>
    </source>
</evidence>
<comment type="caution">
    <text evidence="7">The sequence shown here is derived from an EMBL/GenBank/DDBJ whole genome shotgun (WGS) entry which is preliminary data.</text>
</comment>
<gene>
    <name evidence="6" type="primary">nadK</name>
    <name evidence="7" type="ORF">EYH37_01985</name>
</gene>
<accession>A0A9D1CG45</accession>